<reference evidence="1" key="1">
    <citation type="submission" date="2024-02" db="EMBL/GenBank/DDBJ databases">
        <authorList>
            <consortium name="ELIXIR-Norway"/>
            <consortium name="Elixir Norway"/>
        </authorList>
    </citation>
    <scope>NUCLEOTIDE SEQUENCE</scope>
</reference>
<proteinExistence type="predicted"/>
<evidence type="ECO:0000313" key="2">
    <source>
        <dbReference type="Proteomes" id="UP001497512"/>
    </source>
</evidence>
<organism evidence="1 2">
    <name type="scientific">Sphagnum troendelagicum</name>
    <dbReference type="NCBI Taxonomy" id="128251"/>
    <lineage>
        <taxon>Eukaryota</taxon>
        <taxon>Viridiplantae</taxon>
        <taxon>Streptophyta</taxon>
        <taxon>Embryophyta</taxon>
        <taxon>Bryophyta</taxon>
        <taxon>Sphagnophytina</taxon>
        <taxon>Sphagnopsida</taxon>
        <taxon>Sphagnales</taxon>
        <taxon>Sphagnaceae</taxon>
        <taxon>Sphagnum</taxon>
    </lineage>
</organism>
<protein>
    <submittedName>
        <fullName evidence="1">Uncharacterized protein</fullName>
    </submittedName>
</protein>
<keyword evidence="2" id="KW-1185">Reference proteome</keyword>
<dbReference type="Proteomes" id="UP001497512">
    <property type="component" value="Chromosome 3"/>
</dbReference>
<dbReference type="EMBL" id="OZ019895">
    <property type="protein sequence ID" value="CAK9219766.1"/>
    <property type="molecule type" value="Genomic_DNA"/>
</dbReference>
<evidence type="ECO:0000313" key="1">
    <source>
        <dbReference type="EMBL" id="CAK9219766.1"/>
    </source>
</evidence>
<accession>A0ABP0UEX9</accession>
<gene>
    <name evidence="1" type="ORF">CSSPTR1EN2_LOCUS14835</name>
</gene>
<sequence length="157" mass="18174">MSRCHLDKFMRHNRRRIKLARIIVAVALSLDTVASSNNEKSKLGNLQHHILLVIFIKAHVTFLAKRPLIFNVLDDVLVLNTPVAMNIKLVFNVCFVVIDFDDAFNFEHTDQQVLEELNLDLLLDDDHRSILQLDNNFVDLADHQHNGERDCPPLSRW</sequence>
<name>A0ABP0UEX9_9BRYO</name>